<sequence>VWCHGLRSPVKSYANDPYNETYFGAPEGELLQEGMKQHFIRGHQLRERYVDQLKLVGEKYSRYETVVRSSDTPRCSQSALVNLAGFYAGSPTFPSRVPNWPSKLTPIPIHTVPHDEDYVALITQDNVCKQFDKAQVARMQRQEFQDFLASNWRLFHTINSNSGGINSPFVLDYLQNVSRYQTRERLQSDTT</sequence>
<evidence type="ECO:0000313" key="2">
    <source>
        <dbReference type="EMBL" id="GMS80863.1"/>
    </source>
</evidence>
<dbReference type="PANTHER" id="PTHR11567">
    <property type="entry name" value="ACID PHOSPHATASE-RELATED"/>
    <property type="match status" value="1"/>
</dbReference>
<evidence type="ECO:0000256" key="1">
    <source>
        <dbReference type="ARBA" id="ARBA00005375"/>
    </source>
</evidence>
<keyword evidence="3" id="KW-1185">Reference proteome</keyword>
<dbReference type="Pfam" id="PF00328">
    <property type="entry name" value="His_Phos_2"/>
    <property type="match status" value="1"/>
</dbReference>
<accession>A0AAV5SJN0</accession>
<feature type="non-terminal residue" evidence="2">
    <location>
        <position position="1"/>
    </location>
</feature>
<dbReference type="CDD" id="cd07061">
    <property type="entry name" value="HP_HAP_like"/>
    <property type="match status" value="1"/>
</dbReference>
<proteinExistence type="inferred from homology"/>
<dbReference type="AlphaFoldDB" id="A0AAV5SJN0"/>
<evidence type="ECO:0008006" key="4">
    <source>
        <dbReference type="Google" id="ProtNLM"/>
    </source>
</evidence>
<dbReference type="InterPro" id="IPR050645">
    <property type="entry name" value="Histidine_acid_phosphatase"/>
</dbReference>
<dbReference type="PANTHER" id="PTHR11567:SF210">
    <property type="entry name" value="ACID PHOSPHATASE 5-RELATED"/>
    <property type="match status" value="1"/>
</dbReference>
<comment type="caution">
    <text evidence="2">The sequence shown here is derived from an EMBL/GenBank/DDBJ whole genome shotgun (WGS) entry which is preliminary data.</text>
</comment>
<dbReference type="EMBL" id="BTSX01000001">
    <property type="protein sequence ID" value="GMS80863.1"/>
    <property type="molecule type" value="Genomic_DNA"/>
</dbReference>
<comment type="similarity">
    <text evidence="1">Belongs to the histidine acid phosphatase family.</text>
</comment>
<evidence type="ECO:0000313" key="3">
    <source>
        <dbReference type="Proteomes" id="UP001432027"/>
    </source>
</evidence>
<dbReference type="InterPro" id="IPR029033">
    <property type="entry name" value="His_PPase_superfam"/>
</dbReference>
<dbReference type="InterPro" id="IPR000560">
    <property type="entry name" value="His_Pase_clade-2"/>
</dbReference>
<protein>
    <recommendedName>
        <fullName evidence="4">Phosphatase</fullName>
    </recommendedName>
</protein>
<dbReference type="Gene3D" id="3.40.50.1240">
    <property type="entry name" value="Phosphoglycerate mutase-like"/>
    <property type="match status" value="1"/>
</dbReference>
<dbReference type="GO" id="GO:0016791">
    <property type="term" value="F:phosphatase activity"/>
    <property type="evidence" value="ECO:0007669"/>
    <property type="project" value="UniProtKB-ARBA"/>
</dbReference>
<gene>
    <name evidence="2" type="ORF">PENTCL1PPCAC_3038</name>
</gene>
<organism evidence="2 3">
    <name type="scientific">Pristionchus entomophagus</name>
    <dbReference type="NCBI Taxonomy" id="358040"/>
    <lineage>
        <taxon>Eukaryota</taxon>
        <taxon>Metazoa</taxon>
        <taxon>Ecdysozoa</taxon>
        <taxon>Nematoda</taxon>
        <taxon>Chromadorea</taxon>
        <taxon>Rhabditida</taxon>
        <taxon>Rhabditina</taxon>
        <taxon>Diplogasteromorpha</taxon>
        <taxon>Diplogasteroidea</taxon>
        <taxon>Neodiplogasteridae</taxon>
        <taxon>Pristionchus</taxon>
    </lineage>
</organism>
<dbReference type="Proteomes" id="UP001432027">
    <property type="component" value="Unassembled WGS sequence"/>
</dbReference>
<name>A0AAV5SJN0_9BILA</name>
<reference evidence="2" key="1">
    <citation type="submission" date="2023-10" db="EMBL/GenBank/DDBJ databases">
        <title>Genome assembly of Pristionchus species.</title>
        <authorList>
            <person name="Yoshida K."/>
            <person name="Sommer R.J."/>
        </authorList>
    </citation>
    <scope>NUCLEOTIDE SEQUENCE</scope>
    <source>
        <strain evidence="2">RS0144</strain>
    </source>
</reference>
<dbReference type="SUPFAM" id="SSF53254">
    <property type="entry name" value="Phosphoglycerate mutase-like"/>
    <property type="match status" value="1"/>
</dbReference>